<dbReference type="Proteomes" id="UP000499080">
    <property type="component" value="Unassembled WGS sequence"/>
</dbReference>
<gene>
    <name evidence="1" type="ORF">AVEN_13384_1</name>
</gene>
<protein>
    <submittedName>
        <fullName evidence="1">Uncharacterized protein</fullName>
    </submittedName>
</protein>
<evidence type="ECO:0000313" key="2">
    <source>
        <dbReference type="Proteomes" id="UP000499080"/>
    </source>
</evidence>
<reference evidence="1 2" key="1">
    <citation type="journal article" date="2019" name="Sci. Rep.">
        <title>Orb-weaving spider Araneus ventricosus genome elucidates the spidroin gene catalogue.</title>
        <authorList>
            <person name="Kono N."/>
            <person name="Nakamura H."/>
            <person name="Ohtoshi R."/>
            <person name="Moran D.A.P."/>
            <person name="Shinohara A."/>
            <person name="Yoshida Y."/>
            <person name="Fujiwara M."/>
            <person name="Mori M."/>
            <person name="Tomita M."/>
            <person name="Arakawa K."/>
        </authorList>
    </citation>
    <scope>NUCLEOTIDE SEQUENCE [LARGE SCALE GENOMIC DNA]</scope>
</reference>
<keyword evidence="2" id="KW-1185">Reference proteome</keyword>
<proteinExistence type="predicted"/>
<sequence length="48" mass="5322">MERCGEEGWISNLLPHTDPILIGFPIDGWFCDGMSSLSHLSLSAPFFP</sequence>
<evidence type="ECO:0000313" key="1">
    <source>
        <dbReference type="EMBL" id="GBL75910.1"/>
    </source>
</evidence>
<comment type="caution">
    <text evidence="1">The sequence shown here is derived from an EMBL/GenBank/DDBJ whole genome shotgun (WGS) entry which is preliminary data.</text>
</comment>
<accession>A0A4Y2A897</accession>
<dbReference type="EMBL" id="BGPR01155615">
    <property type="protein sequence ID" value="GBL75910.1"/>
    <property type="molecule type" value="Genomic_DNA"/>
</dbReference>
<dbReference type="AlphaFoldDB" id="A0A4Y2A897"/>
<organism evidence="1 2">
    <name type="scientific">Araneus ventricosus</name>
    <name type="common">Orbweaver spider</name>
    <name type="synonym">Epeira ventricosa</name>
    <dbReference type="NCBI Taxonomy" id="182803"/>
    <lineage>
        <taxon>Eukaryota</taxon>
        <taxon>Metazoa</taxon>
        <taxon>Ecdysozoa</taxon>
        <taxon>Arthropoda</taxon>
        <taxon>Chelicerata</taxon>
        <taxon>Arachnida</taxon>
        <taxon>Araneae</taxon>
        <taxon>Araneomorphae</taxon>
        <taxon>Entelegynae</taxon>
        <taxon>Araneoidea</taxon>
        <taxon>Araneidae</taxon>
        <taxon>Araneus</taxon>
    </lineage>
</organism>
<name>A0A4Y2A897_ARAVE</name>
<feature type="non-terminal residue" evidence="1">
    <location>
        <position position="48"/>
    </location>
</feature>